<comment type="caution">
    <text evidence="3">The sequence shown here is derived from an EMBL/GenBank/DDBJ whole genome shotgun (WGS) entry which is preliminary data.</text>
</comment>
<accession>A0A255E8B8</accession>
<evidence type="ECO:0000313" key="4">
    <source>
        <dbReference type="Proteomes" id="UP000216533"/>
    </source>
</evidence>
<feature type="region of interest" description="Disordered" evidence="1">
    <location>
        <begin position="29"/>
        <end position="52"/>
    </location>
</feature>
<dbReference type="RefSeq" id="WP_094450482.1">
    <property type="nucleotide sequence ID" value="NZ_NMVI01000015.1"/>
</dbReference>
<keyword evidence="2" id="KW-0732">Signal</keyword>
<feature type="signal peptide" evidence="2">
    <location>
        <begin position="1"/>
        <end position="32"/>
    </location>
</feature>
<dbReference type="AlphaFoldDB" id="A0A255E8B8"/>
<evidence type="ECO:0008006" key="5">
    <source>
        <dbReference type="Google" id="ProtNLM"/>
    </source>
</evidence>
<name>A0A255E8B8_9ACTN</name>
<organism evidence="3 4">
    <name type="scientific">Parenemella sanctibonifatiensis</name>
    <dbReference type="NCBI Taxonomy" id="2016505"/>
    <lineage>
        <taxon>Bacteria</taxon>
        <taxon>Bacillati</taxon>
        <taxon>Actinomycetota</taxon>
        <taxon>Actinomycetes</taxon>
        <taxon>Propionibacteriales</taxon>
        <taxon>Propionibacteriaceae</taxon>
        <taxon>Parenemella</taxon>
    </lineage>
</organism>
<sequence length="162" mass="17128">MFSKHRTGPAAFLAGILLVVVAMTGCGKTQQAAPGDTPGSSESTPGALPSGATQVWLHGDQRWPGPAEPLTTDVQSAIDAFNQLPSAPPNQVCTMEYRLAYEAVFDYPDGRQITVAGELHGCRTVRLGAAGDPNADRRLGGEGYLNELLRLWQAQGTPVQTP</sequence>
<protein>
    <recommendedName>
        <fullName evidence="5">Lipoprotein</fullName>
    </recommendedName>
</protein>
<evidence type="ECO:0000256" key="1">
    <source>
        <dbReference type="SAM" id="MobiDB-lite"/>
    </source>
</evidence>
<dbReference type="PROSITE" id="PS51257">
    <property type="entry name" value="PROKAR_LIPOPROTEIN"/>
    <property type="match status" value="1"/>
</dbReference>
<dbReference type="Proteomes" id="UP000216533">
    <property type="component" value="Unassembled WGS sequence"/>
</dbReference>
<evidence type="ECO:0000256" key="2">
    <source>
        <dbReference type="SAM" id="SignalP"/>
    </source>
</evidence>
<feature type="chain" id="PRO_5013395786" description="Lipoprotein" evidence="2">
    <location>
        <begin position="33"/>
        <end position="162"/>
    </location>
</feature>
<proteinExistence type="predicted"/>
<dbReference type="EMBL" id="NMVI01000015">
    <property type="protein sequence ID" value="OYN87817.1"/>
    <property type="molecule type" value="Genomic_DNA"/>
</dbReference>
<feature type="compositionally biased region" description="Polar residues" evidence="1">
    <location>
        <begin position="29"/>
        <end position="44"/>
    </location>
</feature>
<evidence type="ECO:0000313" key="3">
    <source>
        <dbReference type="EMBL" id="OYN87817.1"/>
    </source>
</evidence>
<gene>
    <name evidence="3" type="ORF">CGZ92_05995</name>
</gene>
<reference evidence="3 4" key="1">
    <citation type="submission" date="2017-07" db="EMBL/GenBank/DDBJ databases">
        <title>Draft whole genome sequences of clinical Proprionibacteriaceae strains.</title>
        <authorList>
            <person name="Bernier A.-M."/>
            <person name="Bernard K."/>
            <person name="Domingo M.-C."/>
        </authorList>
    </citation>
    <scope>NUCLEOTIDE SEQUENCE [LARGE SCALE GENOMIC DNA]</scope>
    <source>
        <strain evidence="3 4">NML 160184</strain>
    </source>
</reference>